<reference evidence="2 3" key="1">
    <citation type="submission" date="2019-08" db="EMBL/GenBank/DDBJ databases">
        <title>Bacillus genomes from the desert of Cuatro Cienegas, Coahuila.</title>
        <authorList>
            <person name="Olmedo-Alvarez G."/>
        </authorList>
    </citation>
    <scope>NUCLEOTIDE SEQUENCE [LARGE SCALE GENOMIC DNA]</scope>
    <source>
        <strain evidence="2 3">CH446_14T</strain>
    </source>
</reference>
<feature type="transmembrane region" description="Helical" evidence="1">
    <location>
        <begin position="160"/>
        <end position="181"/>
    </location>
</feature>
<gene>
    <name evidence="2" type="ORF">FZD51_19655</name>
</gene>
<dbReference type="InterPro" id="IPR010288">
    <property type="entry name" value="EcsB_ABC"/>
</dbReference>
<feature type="transmembrane region" description="Helical" evidence="1">
    <location>
        <begin position="193"/>
        <end position="216"/>
    </location>
</feature>
<evidence type="ECO:0000313" key="3">
    <source>
        <dbReference type="Proteomes" id="UP000322139"/>
    </source>
</evidence>
<feature type="transmembrane region" description="Helical" evidence="1">
    <location>
        <begin position="51"/>
        <end position="73"/>
    </location>
</feature>
<name>A0A5D4R540_9BACI</name>
<evidence type="ECO:0000313" key="2">
    <source>
        <dbReference type="EMBL" id="TYS45321.1"/>
    </source>
</evidence>
<dbReference type="Proteomes" id="UP000322139">
    <property type="component" value="Unassembled WGS sequence"/>
</dbReference>
<keyword evidence="1" id="KW-0472">Membrane</keyword>
<feature type="transmembrane region" description="Helical" evidence="1">
    <location>
        <begin position="323"/>
        <end position="341"/>
    </location>
</feature>
<evidence type="ECO:0000256" key="1">
    <source>
        <dbReference type="SAM" id="Phobius"/>
    </source>
</evidence>
<dbReference type="EMBL" id="VTER01000011">
    <property type="protein sequence ID" value="TYS45321.1"/>
    <property type="molecule type" value="Genomic_DNA"/>
</dbReference>
<accession>A0A5D4R540</accession>
<feature type="transmembrane region" description="Helical" evidence="1">
    <location>
        <begin position="347"/>
        <end position="367"/>
    </location>
</feature>
<feature type="transmembrane region" description="Helical" evidence="1">
    <location>
        <begin position="79"/>
        <end position="98"/>
    </location>
</feature>
<sequence length="421" mass="48110">MKSGSNAACRAGRCSTASTCIQRSMYMTSSRLLLKRLSAEWKYQYSIFKSIADWTIILYLAVPAAVISFFIYRSWWTEMPGWILMVPAAFLFLPGYIASWGGQYRTFIQEADKVFLIKNRRLYFGLKKGAFLYSLLAGAFQAAFIAILLLPFLMGHYGFTMAHAVSYFLFFFSCRVFIMWLKQSLRKIEGKFLRILSSLVSFVLLSWIVQLIFALWLGGNLLLFNISAILLLALGIFLYNRNLSKTHTFDTEAAFEREEKVKYTGLIFQLSYEVEMPSPSTVRKKPFLFRHSKRIFKKRTVSAGFLEVFIKVFLRNPSYWGNYLKIISPAVAAIVIIPPVWLKTLIAIGFLIMMYSWLQMVWGKITISHPLTKKYGERDAYFSARTKAVCVLFLLSIILVILAAAGGLWLTGQMPAGSHSL</sequence>
<organism evidence="2 3">
    <name type="scientific">Bacillus infantis</name>
    <dbReference type="NCBI Taxonomy" id="324767"/>
    <lineage>
        <taxon>Bacteria</taxon>
        <taxon>Bacillati</taxon>
        <taxon>Bacillota</taxon>
        <taxon>Bacilli</taxon>
        <taxon>Bacillales</taxon>
        <taxon>Bacillaceae</taxon>
        <taxon>Bacillus</taxon>
    </lineage>
</organism>
<protein>
    <submittedName>
        <fullName evidence="2">Uncharacterized protein</fullName>
    </submittedName>
</protein>
<dbReference type="AlphaFoldDB" id="A0A5D4R540"/>
<dbReference type="Pfam" id="PF05975">
    <property type="entry name" value="EcsB"/>
    <property type="match status" value="1"/>
</dbReference>
<feature type="transmembrane region" description="Helical" evidence="1">
    <location>
        <begin position="222"/>
        <end position="239"/>
    </location>
</feature>
<keyword evidence="1" id="KW-0812">Transmembrane</keyword>
<keyword evidence="1" id="KW-1133">Transmembrane helix</keyword>
<dbReference type="GO" id="GO:0016020">
    <property type="term" value="C:membrane"/>
    <property type="evidence" value="ECO:0007669"/>
    <property type="project" value="InterPro"/>
</dbReference>
<feature type="transmembrane region" description="Helical" evidence="1">
    <location>
        <begin position="388"/>
        <end position="411"/>
    </location>
</feature>
<comment type="caution">
    <text evidence="2">The sequence shown here is derived from an EMBL/GenBank/DDBJ whole genome shotgun (WGS) entry which is preliminary data.</text>
</comment>
<feature type="transmembrane region" description="Helical" evidence="1">
    <location>
        <begin position="130"/>
        <end position="154"/>
    </location>
</feature>
<proteinExistence type="predicted"/>